<organism evidence="2 3">
    <name type="scientific">Vibrio diazotrophicus</name>
    <dbReference type="NCBI Taxonomy" id="685"/>
    <lineage>
        <taxon>Bacteria</taxon>
        <taxon>Pseudomonadati</taxon>
        <taxon>Pseudomonadota</taxon>
        <taxon>Gammaproteobacteria</taxon>
        <taxon>Vibrionales</taxon>
        <taxon>Vibrionaceae</taxon>
        <taxon>Vibrio</taxon>
    </lineage>
</organism>
<dbReference type="Proteomes" id="UP000236547">
    <property type="component" value="Unassembled WGS sequence"/>
</dbReference>
<comment type="caution">
    <text evidence="2">The sequence shown here is derived from an EMBL/GenBank/DDBJ whole genome shotgun (WGS) entry which is preliminary data.</text>
</comment>
<protein>
    <submittedName>
        <fullName evidence="2">Uncharacterized protein</fullName>
    </submittedName>
</protein>
<name>A0A2J8HBV6_VIBDI</name>
<reference evidence="3 4" key="1">
    <citation type="submission" date="2018-01" db="EMBL/GenBank/DDBJ databases">
        <title>Draft genome sequences of six Vibrio diazotrophicus strains isolated from deep-sea sediments of the Baltic Sea.</title>
        <authorList>
            <person name="Castillo D."/>
            <person name="Vandieken V."/>
            <person name="Chiang O."/>
            <person name="Middelboe M."/>
        </authorList>
    </citation>
    <scope>NUCLEOTIDE SEQUENCE [LARGE SCALE GENOMIC DNA]</scope>
    <source>
        <strain evidence="2 3">60.27F</strain>
        <strain evidence="1 4">65.10M</strain>
    </source>
</reference>
<evidence type="ECO:0000313" key="1">
    <source>
        <dbReference type="EMBL" id="PNI00640.1"/>
    </source>
</evidence>
<evidence type="ECO:0000313" key="2">
    <source>
        <dbReference type="EMBL" id="PNI05144.1"/>
    </source>
</evidence>
<accession>A0A2J8HBV6</accession>
<dbReference type="RefSeq" id="WP_042480032.1">
    <property type="nucleotide sequence ID" value="NZ_POSM01000013.1"/>
</dbReference>
<gene>
    <name evidence="2" type="ORF">C1N32_10145</name>
    <name evidence="1" type="ORF">C1O25_10790</name>
</gene>
<sequence length="132" mass="15076">MKVECPRCHTDNKIEYAENILCKECEKSFKGYKFSKRKLVSSSAALLVGVVGGYQVNDVFDEIRYPLQVEYALVDTCLNASTSAVSKSWFNSKRDICLCAVEKTTKDVSYSDYKTDESLFIRRLKRNAERCS</sequence>
<dbReference type="EMBL" id="POSK01000005">
    <property type="protein sequence ID" value="PNI05144.1"/>
    <property type="molecule type" value="Genomic_DNA"/>
</dbReference>
<dbReference type="Proteomes" id="UP000236449">
    <property type="component" value="Unassembled WGS sequence"/>
</dbReference>
<evidence type="ECO:0000313" key="3">
    <source>
        <dbReference type="Proteomes" id="UP000236449"/>
    </source>
</evidence>
<proteinExistence type="predicted"/>
<dbReference type="AlphaFoldDB" id="A0A2J8HBV6"/>
<dbReference type="EMBL" id="POSM01000013">
    <property type="protein sequence ID" value="PNI00640.1"/>
    <property type="molecule type" value="Genomic_DNA"/>
</dbReference>
<evidence type="ECO:0000313" key="4">
    <source>
        <dbReference type="Proteomes" id="UP000236547"/>
    </source>
</evidence>
<dbReference type="OrthoDB" id="7030601at2"/>
<keyword evidence="4" id="KW-1185">Reference proteome</keyword>